<organism evidence="13 14">
    <name type="scientific">Sporothrix brasiliensis 5110</name>
    <dbReference type="NCBI Taxonomy" id="1398154"/>
    <lineage>
        <taxon>Eukaryota</taxon>
        <taxon>Fungi</taxon>
        <taxon>Dikarya</taxon>
        <taxon>Ascomycota</taxon>
        <taxon>Pezizomycotina</taxon>
        <taxon>Sordariomycetes</taxon>
        <taxon>Sordariomycetidae</taxon>
        <taxon>Ophiostomatales</taxon>
        <taxon>Ophiostomataceae</taxon>
        <taxon>Sporothrix</taxon>
    </lineage>
</organism>
<keyword evidence="5" id="KW-0486">Methionine biosynthesis</keyword>
<accession>A0A0C2IQ93</accession>
<comment type="pathway">
    <text evidence="8">Amino-acid biosynthesis; L-methionine biosynthesis via de novo pathway; L-cystathionine from O-succinyl-L-homoserine: step 1/1.</text>
</comment>
<dbReference type="EMBL" id="AWTV01000009">
    <property type="protein sequence ID" value="KIH89090.1"/>
    <property type="molecule type" value="Genomic_DNA"/>
</dbReference>
<dbReference type="Gene3D" id="3.40.640.10">
    <property type="entry name" value="Type I PLP-dependent aspartate aminotransferase-like (Major domain)"/>
    <property type="match status" value="1"/>
</dbReference>
<evidence type="ECO:0000256" key="2">
    <source>
        <dbReference type="ARBA" id="ARBA00022605"/>
    </source>
</evidence>
<evidence type="ECO:0000256" key="12">
    <source>
        <dbReference type="SAM" id="MobiDB-lite"/>
    </source>
</evidence>
<dbReference type="FunFam" id="3.90.1150.10:FF:000063">
    <property type="entry name" value="Probable cystathionine gamma-synthase"/>
    <property type="match status" value="1"/>
</dbReference>
<dbReference type="RefSeq" id="XP_040617100.1">
    <property type="nucleotide sequence ID" value="XM_040765008.1"/>
</dbReference>
<dbReference type="HOGENOM" id="CLU_011302_1_0_1"/>
<dbReference type="EC" id="2.5.1.48" evidence="10"/>
<evidence type="ECO:0000256" key="4">
    <source>
        <dbReference type="ARBA" id="ARBA00022898"/>
    </source>
</evidence>
<evidence type="ECO:0000256" key="10">
    <source>
        <dbReference type="ARBA" id="ARBA00066530"/>
    </source>
</evidence>
<dbReference type="PANTHER" id="PTHR42699:SF1">
    <property type="entry name" value="CYSTATHIONINE GAMMA-SYNTHASE-RELATED"/>
    <property type="match status" value="1"/>
</dbReference>
<dbReference type="GeneID" id="63679929"/>
<dbReference type="GO" id="GO:0009086">
    <property type="term" value="P:methionine biosynthetic process"/>
    <property type="evidence" value="ECO:0007669"/>
    <property type="project" value="UniProtKB-KW"/>
</dbReference>
<dbReference type="GO" id="GO:0030170">
    <property type="term" value="F:pyridoxal phosphate binding"/>
    <property type="evidence" value="ECO:0007669"/>
    <property type="project" value="InterPro"/>
</dbReference>
<evidence type="ECO:0000256" key="7">
    <source>
        <dbReference type="ARBA" id="ARBA00058439"/>
    </source>
</evidence>
<dbReference type="InterPro" id="IPR051750">
    <property type="entry name" value="Trans-sulfuration_enzymes"/>
</dbReference>
<comment type="function">
    <text evidence="7">Catalyzes the formation of L-cystathionine from O-succinyl-L-homoserine (OSHS) and L-cysteine, via a gamma-replacement reaction. In the absence of thiol, catalyzes gamma-elimination to form 2-oxobutanoate, succinate and ammonia.</text>
</comment>
<dbReference type="PANTHER" id="PTHR42699">
    <property type="match status" value="1"/>
</dbReference>
<keyword evidence="14" id="KW-1185">Reference proteome</keyword>
<dbReference type="InterPro" id="IPR015422">
    <property type="entry name" value="PyrdxlP-dep_Trfase_small"/>
</dbReference>
<evidence type="ECO:0000256" key="3">
    <source>
        <dbReference type="ARBA" id="ARBA00022679"/>
    </source>
</evidence>
<proteinExistence type="inferred from homology"/>
<keyword evidence="4" id="KW-0663">Pyridoxal phosphate</keyword>
<dbReference type="InterPro" id="IPR015424">
    <property type="entry name" value="PyrdxlP-dep_Trfase"/>
</dbReference>
<dbReference type="Pfam" id="PF01053">
    <property type="entry name" value="Cys_Met_Meta_PP"/>
    <property type="match status" value="1"/>
</dbReference>
<dbReference type="InterPro" id="IPR000277">
    <property type="entry name" value="Cys/Met-Metab_PyrdxlP-dep_enz"/>
</dbReference>
<dbReference type="Proteomes" id="UP000031575">
    <property type="component" value="Unassembled WGS sequence"/>
</dbReference>
<dbReference type="VEuPathDB" id="FungiDB:SPBR_06752"/>
<comment type="caution">
    <text evidence="13">The sequence shown here is derived from an EMBL/GenBank/DDBJ whole genome shotgun (WGS) entry which is preliminary data.</text>
</comment>
<dbReference type="InterPro" id="IPR015421">
    <property type="entry name" value="PyrdxlP-dep_Trfase_major"/>
</dbReference>
<reference evidence="13 14" key="1">
    <citation type="journal article" date="2014" name="BMC Genomics">
        <title>Comparative genomics of the major fungal agents of human and animal Sporotrichosis: Sporothrix schenckii and Sporothrix brasiliensis.</title>
        <authorList>
            <person name="Teixeira M.M."/>
            <person name="de Almeida L.G."/>
            <person name="Kubitschek-Barreira P."/>
            <person name="Alves F.L."/>
            <person name="Kioshima E.S."/>
            <person name="Abadio A.K."/>
            <person name="Fernandes L."/>
            <person name="Derengowski L.S."/>
            <person name="Ferreira K.S."/>
            <person name="Souza R.C."/>
            <person name="Ruiz J.C."/>
            <person name="de Andrade N.C."/>
            <person name="Paes H.C."/>
            <person name="Nicola A.M."/>
            <person name="Albuquerque P."/>
            <person name="Gerber A.L."/>
            <person name="Martins V.P."/>
            <person name="Peconick L.D."/>
            <person name="Neto A.V."/>
            <person name="Chaucanez C.B."/>
            <person name="Silva P.A."/>
            <person name="Cunha O.L."/>
            <person name="de Oliveira F.F."/>
            <person name="dos Santos T.C."/>
            <person name="Barros A.L."/>
            <person name="Soares M.A."/>
            <person name="de Oliveira L.M."/>
            <person name="Marini M.M."/>
            <person name="Villalobos-Duno H."/>
            <person name="Cunha M.M."/>
            <person name="de Hoog S."/>
            <person name="da Silveira J.F."/>
            <person name="Henrissat B."/>
            <person name="Nino-Vega G.A."/>
            <person name="Cisalpino P.S."/>
            <person name="Mora-Montes H.M."/>
            <person name="Almeida S.R."/>
            <person name="Stajich J.E."/>
            <person name="Lopes-Bezerra L.M."/>
            <person name="Vasconcelos A.T."/>
            <person name="Felipe M.S."/>
        </authorList>
    </citation>
    <scope>NUCLEOTIDE SEQUENCE [LARGE SCALE GENOMIC DNA]</scope>
    <source>
        <strain evidence="13 14">5110</strain>
    </source>
</reference>
<feature type="compositionally biased region" description="Low complexity" evidence="12">
    <location>
        <begin position="181"/>
        <end position="199"/>
    </location>
</feature>
<comment type="similarity">
    <text evidence="9">Belongs to the trans-sulfuration enzymes family. MET7 subfamily.</text>
</comment>
<evidence type="ECO:0000256" key="6">
    <source>
        <dbReference type="ARBA" id="ARBA00051441"/>
    </source>
</evidence>
<feature type="region of interest" description="Disordered" evidence="12">
    <location>
        <begin position="181"/>
        <end position="268"/>
    </location>
</feature>
<dbReference type="GO" id="GO:0019346">
    <property type="term" value="P:transsulfuration"/>
    <property type="evidence" value="ECO:0007669"/>
    <property type="project" value="InterPro"/>
</dbReference>
<dbReference type="GO" id="GO:0003962">
    <property type="term" value="F:cystathionine gamma-synthase activity"/>
    <property type="evidence" value="ECO:0007669"/>
    <property type="project" value="UniProtKB-EC"/>
</dbReference>
<dbReference type="FunFam" id="3.40.640.10:FF:000111">
    <property type="entry name" value="Cystathionine gamma-synthase"/>
    <property type="match status" value="1"/>
</dbReference>
<comment type="cofactor">
    <cofactor evidence="1">
        <name>pyridoxal 5'-phosphate</name>
        <dbReference type="ChEBI" id="CHEBI:597326"/>
    </cofactor>
</comment>
<dbReference type="SUPFAM" id="SSF53383">
    <property type="entry name" value="PLP-dependent transferases"/>
    <property type="match status" value="1"/>
</dbReference>
<evidence type="ECO:0000256" key="11">
    <source>
        <dbReference type="ARBA" id="ARBA00083849"/>
    </source>
</evidence>
<dbReference type="Gene3D" id="3.90.1150.10">
    <property type="entry name" value="Aspartate Aminotransferase, domain 1"/>
    <property type="match status" value="1"/>
</dbReference>
<keyword evidence="3" id="KW-0808">Transferase</keyword>
<evidence type="ECO:0000256" key="8">
    <source>
        <dbReference type="ARBA" id="ARBA00060510"/>
    </source>
</evidence>
<dbReference type="OrthoDB" id="10047078at2759"/>
<evidence type="ECO:0000256" key="5">
    <source>
        <dbReference type="ARBA" id="ARBA00023167"/>
    </source>
</evidence>
<evidence type="ECO:0000256" key="9">
    <source>
        <dbReference type="ARBA" id="ARBA00061376"/>
    </source>
</evidence>
<dbReference type="AlphaFoldDB" id="A0A0C2IQ93"/>
<evidence type="ECO:0000256" key="1">
    <source>
        <dbReference type="ARBA" id="ARBA00001933"/>
    </source>
</evidence>
<protein>
    <recommendedName>
        <fullName evidence="10">cystathionine gamma-synthase</fullName>
        <ecNumber evidence="10">2.5.1.48</ecNumber>
    </recommendedName>
    <alternativeName>
        <fullName evidence="11">O-succinylhomoserine (thiol)-lyase</fullName>
    </alternativeName>
</protein>
<evidence type="ECO:0000313" key="13">
    <source>
        <dbReference type="EMBL" id="KIH89090.1"/>
    </source>
</evidence>
<sequence length="685" mass="73814">MTFIGLGESIPADTAHAVSVSLPTWKANVGYEEGEAWVLSKMVTGYPRFFIHNLIKAFAASIAARFGQPGQTAILFPSRAAAARCKAFIEKHATEPSSLDGLHVVHLGLDSSKPESASFQTLAPTISAVIMQPSAFPFAKQYWQHSGDGVSSRRAEYCHKLFSEGLLVRVEDDGPVFGAVTSPPSATASVPSPAPQVVPDVKPFRGPKRYRRPMSQSETPASPVAPAASQNTTIPAATATNGNSNGHGNSRPASPNSGAGEEDEEETARFLEERFGRNLDLSFVRRAKSAIIRRITGAMTADNDVDLEQSRAPPPPASAIVDVKSRGVADVQEDDVYLFPCGMNAIFSAHRFLLRARPDHAHLKSINFGFPYVDTLKILEKFGAGCLFYGHASEADLDDLEKRLKEGERFLGLFCEFPGNPLLTCPNLVRIRKLADEYDFCVVVDETIGTFANVNVLPFADIVVSSLTKIFSGDCNVMGGSLVLNRHQKATYAKLKEAATAEYDPDSYWPEDAIFMERNSRDFTTRVDRINANAEAICDVLRASPLVKQLNYPKYGPTRANYEACRIGAALEGPASTGAAHRIGGYGGLLSFSLQTKAQAIAFYDAVETAKGPSLGTNFTLTSPYVVLAHYQELDWCASLGVDPDLIRVSVGLEEETALRKCFERALAAAAAAAAAAPAAPGNTR</sequence>
<evidence type="ECO:0000313" key="14">
    <source>
        <dbReference type="Proteomes" id="UP000031575"/>
    </source>
</evidence>
<keyword evidence="2" id="KW-0028">Amino-acid biosynthesis</keyword>
<feature type="compositionally biased region" description="Polar residues" evidence="12">
    <location>
        <begin position="228"/>
        <end position="257"/>
    </location>
</feature>
<comment type="catalytic activity">
    <reaction evidence="6">
        <text>O-succinyl-L-homoserine + L-cysteine = L,L-cystathionine + succinate + H(+)</text>
        <dbReference type="Rhea" id="RHEA:20397"/>
        <dbReference type="ChEBI" id="CHEBI:15378"/>
        <dbReference type="ChEBI" id="CHEBI:30031"/>
        <dbReference type="ChEBI" id="CHEBI:35235"/>
        <dbReference type="ChEBI" id="CHEBI:57661"/>
        <dbReference type="ChEBI" id="CHEBI:58161"/>
        <dbReference type="EC" id="2.5.1.48"/>
    </reaction>
</comment>
<name>A0A0C2IQ93_9PEZI</name>
<gene>
    <name evidence="13" type="ORF">SPBR_06752</name>
</gene>